<gene>
    <name evidence="1" type="ORF">METZ01_LOCUS173348</name>
</gene>
<evidence type="ECO:0000313" key="1">
    <source>
        <dbReference type="EMBL" id="SVB20494.1"/>
    </source>
</evidence>
<proteinExistence type="predicted"/>
<reference evidence="1" key="1">
    <citation type="submission" date="2018-05" db="EMBL/GenBank/DDBJ databases">
        <authorList>
            <person name="Lanie J.A."/>
            <person name="Ng W.-L."/>
            <person name="Kazmierczak K.M."/>
            <person name="Andrzejewski T.M."/>
            <person name="Davidsen T.M."/>
            <person name="Wayne K.J."/>
            <person name="Tettelin H."/>
            <person name="Glass J.I."/>
            <person name="Rusch D."/>
            <person name="Podicherti R."/>
            <person name="Tsui H.-C.T."/>
            <person name="Winkler M.E."/>
        </authorList>
    </citation>
    <scope>NUCLEOTIDE SEQUENCE</scope>
</reference>
<organism evidence="1">
    <name type="scientific">marine metagenome</name>
    <dbReference type="NCBI Taxonomy" id="408172"/>
    <lineage>
        <taxon>unclassified sequences</taxon>
        <taxon>metagenomes</taxon>
        <taxon>ecological metagenomes</taxon>
    </lineage>
</organism>
<name>A0A382C3M7_9ZZZZ</name>
<protein>
    <submittedName>
        <fullName evidence="1">Uncharacterized protein</fullName>
    </submittedName>
</protein>
<dbReference type="EMBL" id="UINC01032589">
    <property type="protein sequence ID" value="SVB20494.1"/>
    <property type="molecule type" value="Genomic_DNA"/>
</dbReference>
<sequence>MDTPNNQDRNVMVPVNHRKDFSIDYGTFTDYHNFDIVCEWNDFVNNMNEDVPKHNRLKEWNSLTPSTQDKIVEYVESEECEGQIYYDVDDFLNNHDSYDLQSDETESYEVPDGMTDIFQNFIDNVWEHKTYDLYQLPLFQIMKEELDTKKGVRHQRQLKAQRLIDSIQSSLKKSLDKMDDDVDDLT</sequence>
<accession>A0A382C3M7</accession>
<feature type="non-terminal residue" evidence="1">
    <location>
        <position position="186"/>
    </location>
</feature>
<dbReference type="AlphaFoldDB" id="A0A382C3M7"/>